<dbReference type="PANTHER" id="PTHR30143">
    <property type="entry name" value="ACID HYDRATASE"/>
    <property type="match status" value="1"/>
</dbReference>
<gene>
    <name evidence="5" type="ORF">HX810_22465</name>
</gene>
<dbReference type="InterPro" id="IPR050772">
    <property type="entry name" value="Hydratase-Decarb/MhpD_sf"/>
</dbReference>
<organism evidence="5 6">
    <name type="scientific">Pseudomonas salomonii</name>
    <dbReference type="NCBI Taxonomy" id="191391"/>
    <lineage>
        <taxon>Bacteria</taxon>
        <taxon>Pseudomonadati</taxon>
        <taxon>Pseudomonadota</taxon>
        <taxon>Gammaproteobacteria</taxon>
        <taxon>Pseudomonadales</taxon>
        <taxon>Pseudomonadaceae</taxon>
        <taxon>Pseudomonas</taxon>
    </lineage>
</organism>
<evidence type="ECO:0000256" key="2">
    <source>
        <dbReference type="ARBA" id="ARBA00022797"/>
    </source>
</evidence>
<name>A0A7Y8KQM7_9PSED</name>
<dbReference type="GO" id="GO:0016787">
    <property type="term" value="F:hydrolase activity"/>
    <property type="evidence" value="ECO:0007669"/>
    <property type="project" value="UniProtKB-KW"/>
</dbReference>
<comment type="caution">
    <text evidence="5">The sequence shown here is derived from an EMBL/GenBank/DDBJ whole genome shotgun (WGS) entry which is preliminary data.</text>
</comment>
<reference evidence="5 6" key="1">
    <citation type="submission" date="2020-04" db="EMBL/GenBank/DDBJ databases">
        <title>Molecular characterization of pseudomonads from Agaricus bisporus reveal novel blotch 2 pathogens in Western Europe.</title>
        <authorList>
            <person name="Taparia T."/>
            <person name="Krijger M."/>
            <person name="Haynes E."/>
            <person name="Elpinstone J.G."/>
            <person name="Noble R."/>
            <person name="Van Der Wolf J."/>
        </authorList>
    </citation>
    <scope>NUCLEOTIDE SEQUENCE [LARGE SCALE GENOMIC DNA]</scope>
    <source>
        <strain evidence="5 6">IPO3765</strain>
    </source>
</reference>
<dbReference type="GO" id="GO:0008684">
    <property type="term" value="F:2-oxopent-4-enoate hydratase activity"/>
    <property type="evidence" value="ECO:0007669"/>
    <property type="project" value="TreeGrafter"/>
</dbReference>
<dbReference type="SUPFAM" id="SSF56529">
    <property type="entry name" value="FAH"/>
    <property type="match status" value="1"/>
</dbReference>
<feature type="domain" description="Fumarylacetoacetase-like C-terminal" evidence="4">
    <location>
        <begin position="71"/>
        <end position="228"/>
    </location>
</feature>
<dbReference type="Pfam" id="PF01557">
    <property type="entry name" value="FAA_hydrolase"/>
    <property type="match status" value="1"/>
</dbReference>
<evidence type="ECO:0000256" key="3">
    <source>
        <dbReference type="ARBA" id="ARBA00023239"/>
    </source>
</evidence>
<evidence type="ECO:0000259" key="4">
    <source>
        <dbReference type="Pfam" id="PF01557"/>
    </source>
</evidence>
<evidence type="ECO:0000313" key="6">
    <source>
        <dbReference type="Proteomes" id="UP000561369"/>
    </source>
</evidence>
<dbReference type="AlphaFoldDB" id="A0A7Y8KQM7"/>
<sequence>MSGVDELLDQLHEAGHSARAIAPLPPEALDKQQGYSLLRQGLAQRLAGGERLSGWKVAFAGLAAQARFGLDEPVYGALTSAMAVEPGSAVSFERLIQPKLEVELALVFGRPLAPGDYPDEEILAAIAEVAPAFEIADCRWQGWAFGLGAFLADNAAAGLYCVGPRVSFDAVRHACVEYRLEHDGALLGSGDTQAREDNPLFNLCWLVRRLLADGYPVDAGQVVLSGALLAPLDIRPGAYRLRMLGTELALDFHPGLVPAQSPATVMDD</sequence>
<proteinExistence type="inferred from homology"/>
<dbReference type="RefSeq" id="WP_177024789.1">
    <property type="nucleotide sequence ID" value="NZ_JACAQV010000022.1"/>
</dbReference>
<protein>
    <submittedName>
        <fullName evidence="5">Fumarylacetoacetate hydrolase family protein</fullName>
    </submittedName>
</protein>
<dbReference type="InterPro" id="IPR011234">
    <property type="entry name" value="Fumarylacetoacetase-like_C"/>
</dbReference>
<dbReference type="InterPro" id="IPR036663">
    <property type="entry name" value="Fumarylacetoacetase_C_sf"/>
</dbReference>
<accession>A0A7Y8KQM7</accession>
<dbReference type="EMBL" id="JACAQV010000022">
    <property type="protein sequence ID" value="NWF10446.1"/>
    <property type="molecule type" value="Genomic_DNA"/>
</dbReference>
<comment type="similarity">
    <text evidence="1">Belongs to the hydratase/decarboxylase family.</text>
</comment>
<dbReference type="GO" id="GO:0005737">
    <property type="term" value="C:cytoplasm"/>
    <property type="evidence" value="ECO:0007669"/>
    <property type="project" value="TreeGrafter"/>
</dbReference>
<evidence type="ECO:0000256" key="1">
    <source>
        <dbReference type="ARBA" id="ARBA00010715"/>
    </source>
</evidence>
<evidence type="ECO:0000313" key="5">
    <source>
        <dbReference type="EMBL" id="NWF10446.1"/>
    </source>
</evidence>
<dbReference type="PANTHER" id="PTHR30143:SF0">
    <property type="entry name" value="2-KETO-4-PENTENOATE HYDRATASE"/>
    <property type="match status" value="1"/>
</dbReference>
<keyword evidence="3" id="KW-0456">Lyase</keyword>
<keyword evidence="5" id="KW-0378">Hydrolase</keyword>
<dbReference type="Proteomes" id="UP000561369">
    <property type="component" value="Unassembled WGS sequence"/>
</dbReference>
<dbReference type="Gene3D" id="3.90.850.10">
    <property type="entry name" value="Fumarylacetoacetase-like, C-terminal domain"/>
    <property type="match status" value="1"/>
</dbReference>
<keyword evidence="2" id="KW-0058">Aromatic hydrocarbons catabolism</keyword>